<evidence type="ECO:0000313" key="2">
    <source>
        <dbReference type="Proteomes" id="UP001060215"/>
    </source>
</evidence>
<dbReference type="Proteomes" id="UP001060215">
    <property type="component" value="Chromosome 8"/>
</dbReference>
<organism evidence="1 2">
    <name type="scientific">Camellia lanceoleosa</name>
    <dbReference type="NCBI Taxonomy" id="1840588"/>
    <lineage>
        <taxon>Eukaryota</taxon>
        <taxon>Viridiplantae</taxon>
        <taxon>Streptophyta</taxon>
        <taxon>Embryophyta</taxon>
        <taxon>Tracheophyta</taxon>
        <taxon>Spermatophyta</taxon>
        <taxon>Magnoliopsida</taxon>
        <taxon>eudicotyledons</taxon>
        <taxon>Gunneridae</taxon>
        <taxon>Pentapetalae</taxon>
        <taxon>asterids</taxon>
        <taxon>Ericales</taxon>
        <taxon>Theaceae</taxon>
        <taxon>Camellia</taxon>
    </lineage>
</organism>
<reference evidence="1 2" key="1">
    <citation type="journal article" date="2022" name="Plant J.">
        <title>Chromosome-level genome of Camellia lanceoleosa provides a valuable resource for understanding genome evolution and self-incompatibility.</title>
        <authorList>
            <person name="Gong W."/>
            <person name="Xiao S."/>
            <person name="Wang L."/>
            <person name="Liao Z."/>
            <person name="Chang Y."/>
            <person name="Mo W."/>
            <person name="Hu G."/>
            <person name="Li W."/>
            <person name="Zhao G."/>
            <person name="Zhu H."/>
            <person name="Hu X."/>
            <person name="Ji K."/>
            <person name="Xiang X."/>
            <person name="Song Q."/>
            <person name="Yuan D."/>
            <person name="Jin S."/>
            <person name="Zhang L."/>
        </authorList>
    </citation>
    <scope>NUCLEOTIDE SEQUENCE [LARGE SCALE GENOMIC DNA]</scope>
    <source>
        <strain evidence="1">SQ_2022a</strain>
    </source>
</reference>
<evidence type="ECO:0000313" key="1">
    <source>
        <dbReference type="EMBL" id="KAI8000976.1"/>
    </source>
</evidence>
<gene>
    <name evidence="1" type="ORF">LOK49_LG09G00711</name>
</gene>
<accession>A0ACC0GII5</accession>
<comment type="caution">
    <text evidence="1">The sequence shown here is derived from an EMBL/GenBank/DDBJ whole genome shotgun (WGS) entry which is preliminary data.</text>
</comment>
<keyword evidence="2" id="KW-1185">Reference proteome</keyword>
<sequence>MGVFGTNLDERLDEMAQPLFKDERMFTLMADPKLEGNYPTKGKTVEADDERAEEKTNAMPSGKNIVLEIKKDTQSGAWQRD</sequence>
<keyword evidence="1" id="KW-0418">Kinase</keyword>
<dbReference type="EMBL" id="CM045765">
    <property type="protein sequence ID" value="KAI8000976.1"/>
    <property type="molecule type" value="Genomic_DNA"/>
</dbReference>
<name>A0ACC0GII5_9ERIC</name>
<protein>
    <submittedName>
        <fullName evidence="1">Serine/threonine-protein kinase PBL23</fullName>
    </submittedName>
</protein>
<proteinExistence type="predicted"/>
<keyword evidence="1" id="KW-0808">Transferase</keyword>